<reference evidence="2 4" key="2">
    <citation type="journal article" date="2013" name="Nature">
        <title>Insights into bilaterian evolution from three spiralian genomes.</title>
        <authorList>
            <person name="Simakov O."/>
            <person name="Marletaz F."/>
            <person name="Cho S.J."/>
            <person name="Edsinger-Gonzales E."/>
            <person name="Havlak P."/>
            <person name="Hellsten U."/>
            <person name="Kuo D.H."/>
            <person name="Larsson T."/>
            <person name="Lv J."/>
            <person name="Arendt D."/>
            <person name="Savage R."/>
            <person name="Osoegawa K."/>
            <person name="de Jong P."/>
            <person name="Grimwood J."/>
            <person name="Chapman J.A."/>
            <person name="Shapiro H."/>
            <person name="Aerts A."/>
            <person name="Otillar R.P."/>
            <person name="Terry A.Y."/>
            <person name="Boore J.L."/>
            <person name="Grigoriev I.V."/>
            <person name="Lindberg D.R."/>
            <person name="Seaver E.C."/>
            <person name="Weisblat D.A."/>
            <person name="Putnam N.H."/>
            <person name="Rokhsar D.S."/>
        </authorList>
    </citation>
    <scope>NUCLEOTIDE SEQUENCE</scope>
</reference>
<dbReference type="GO" id="GO:0046975">
    <property type="term" value="F:histone H3K36 methyltransferase activity"/>
    <property type="evidence" value="ECO:0007669"/>
    <property type="project" value="InterPro"/>
</dbReference>
<dbReference type="CTD" id="20213348"/>
<organism evidence="3 4">
    <name type="scientific">Helobdella robusta</name>
    <name type="common">Californian leech</name>
    <dbReference type="NCBI Taxonomy" id="6412"/>
    <lineage>
        <taxon>Eukaryota</taxon>
        <taxon>Metazoa</taxon>
        <taxon>Spiralia</taxon>
        <taxon>Lophotrochozoa</taxon>
        <taxon>Annelida</taxon>
        <taxon>Clitellata</taxon>
        <taxon>Hirudinea</taxon>
        <taxon>Rhynchobdellida</taxon>
        <taxon>Glossiphoniidae</taxon>
        <taxon>Helobdella</taxon>
    </lineage>
</organism>
<dbReference type="KEGG" id="hro:HELRODRAFT_62386"/>
<accession>T1FX00</accession>
<dbReference type="eggNOG" id="KOG4442">
    <property type="taxonomic scope" value="Eukaryota"/>
</dbReference>
<evidence type="ECO:0000313" key="3">
    <source>
        <dbReference type="EnsemblMetazoa" id="HelroP62386"/>
    </source>
</evidence>
<dbReference type="EnsemblMetazoa" id="HelroT62386">
    <property type="protein sequence ID" value="HelroP62386"/>
    <property type="gene ID" value="HelroG62386"/>
</dbReference>
<evidence type="ECO:0000259" key="1">
    <source>
        <dbReference type="PROSITE" id="PS50280"/>
    </source>
</evidence>
<dbReference type="Proteomes" id="UP000015101">
    <property type="component" value="Unassembled WGS sequence"/>
</dbReference>
<dbReference type="Gene3D" id="2.170.270.10">
    <property type="entry name" value="SET domain"/>
    <property type="match status" value="1"/>
</dbReference>
<dbReference type="InterPro" id="IPR042294">
    <property type="entry name" value="SETD2_animal"/>
</dbReference>
<dbReference type="SMART" id="SM00317">
    <property type="entry name" value="SET"/>
    <property type="match status" value="1"/>
</dbReference>
<dbReference type="OMA" id="NCTIERW"/>
<dbReference type="SUPFAM" id="SSF82199">
    <property type="entry name" value="SET domain"/>
    <property type="match status" value="1"/>
</dbReference>
<dbReference type="InParanoid" id="T1FX00"/>
<dbReference type="GeneID" id="20213348"/>
<gene>
    <name evidence="3" type="primary">20213348</name>
    <name evidence="2" type="ORF">HELRODRAFT_62386</name>
</gene>
<proteinExistence type="predicted"/>
<reference evidence="3" key="3">
    <citation type="submission" date="2015-06" db="UniProtKB">
        <authorList>
            <consortium name="EnsemblMetazoa"/>
        </authorList>
    </citation>
    <scope>IDENTIFICATION</scope>
</reference>
<name>T1FX00_HELRO</name>
<dbReference type="PANTHER" id="PTHR46711:SF1">
    <property type="entry name" value="HISTONE-LYSINE N-METHYLTRANSFERASE SETD2"/>
    <property type="match status" value="1"/>
</dbReference>
<dbReference type="RefSeq" id="XP_009009516.1">
    <property type="nucleotide sequence ID" value="XM_009011268.1"/>
</dbReference>
<dbReference type="InterPro" id="IPR046341">
    <property type="entry name" value="SET_dom_sf"/>
</dbReference>
<dbReference type="EMBL" id="AMQM01000240">
    <property type="status" value="NOT_ANNOTATED_CDS"/>
    <property type="molecule type" value="Genomic_DNA"/>
</dbReference>
<dbReference type="STRING" id="6412.T1FX00"/>
<dbReference type="AlphaFoldDB" id="T1FX00"/>
<evidence type="ECO:0000313" key="2">
    <source>
        <dbReference type="EMBL" id="ESO12796.1"/>
    </source>
</evidence>
<feature type="domain" description="SET" evidence="1">
    <location>
        <begin position="3"/>
        <end position="120"/>
    </location>
</feature>
<reference evidence="4" key="1">
    <citation type="submission" date="2012-12" db="EMBL/GenBank/DDBJ databases">
        <authorList>
            <person name="Hellsten U."/>
            <person name="Grimwood J."/>
            <person name="Chapman J.A."/>
            <person name="Shapiro H."/>
            <person name="Aerts A."/>
            <person name="Otillar R.P."/>
            <person name="Terry A.Y."/>
            <person name="Boore J.L."/>
            <person name="Simakov O."/>
            <person name="Marletaz F."/>
            <person name="Cho S.-J."/>
            <person name="Edsinger-Gonzales E."/>
            <person name="Havlak P."/>
            <person name="Kuo D.-H."/>
            <person name="Larsson T."/>
            <person name="Lv J."/>
            <person name="Arendt D."/>
            <person name="Savage R."/>
            <person name="Osoegawa K."/>
            <person name="de Jong P."/>
            <person name="Lindberg D.R."/>
            <person name="Seaver E.C."/>
            <person name="Weisblat D.A."/>
            <person name="Putnam N.H."/>
            <person name="Grigoriev I.V."/>
            <person name="Rokhsar D.S."/>
        </authorList>
    </citation>
    <scope>NUCLEOTIDE SEQUENCE</scope>
</reference>
<evidence type="ECO:0000313" key="4">
    <source>
        <dbReference type="Proteomes" id="UP000015101"/>
    </source>
</evidence>
<dbReference type="Pfam" id="PF00856">
    <property type="entry name" value="SET"/>
    <property type="match status" value="1"/>
</dbReference>
<dbReference type="InterPro" id="IPR001214">
    <property type="entry name" value="SET_dom"/>
</dbReference>
<protein>
    <recommendedName>
        <fullName evidence="1">SET domain-containing protein</fullName>
    </recommendedName>
</protein>
<dbReference type="OrthoDB" id="422362at2759"/>
<dbReference type="PROSITE" id="PS50280">
    <property type="entry name" value="SET"/>
    <property type="match status" value="1"/>
</dbReference>
<dbReference type="HOGENOM" id="CLU_020840_9_1_1"/>
<dbReference type="PANTHER" id="PTHR46711">
    <property type="entry name" value="HISTONE-LYSINE N-METHYLTRANSFERASE SETD2"/>
    <property type="match status" value="1"/>
</dbReference>
<keyword evidence="4" id="KW-1185">Reference proteome</keyword>
<dbReference type="EMBL" id="KB095811">
    <property type="protein sequence ID" value="ESO12796.1"/>
    <property type="molecule type" value="Genomic_DNA"/>
</dbReference>
<sequence>KYAATKCFQTDWKGWGLQADEDMPVGTFIMEYVGEVLDYREFKYRVKKYDKENIPHHYFMALNGEEVIDATKMGNVSRFINHCCDPNAETQKWTVGGQLRVGFFTIKPVRKGEELTFNYQFESYGLVLLSINFSFFT</sequence>